<dbReference type="SUPFAM" id="SSF47203">
    <property type="entry name" value="Acyl-CoA dehydrogenase C-terminal domain-like"/>
    <property type="match status" value="1"/>
</dbReference>
<dbReference type="AlphaFoldDB" id="A0A318KBD8"/>
<dbReference type="Gene3D" id="2.40.110.10">
    <property type="entry name" value="Butyryl-CoA Dehydrogenase, subunit A, domain 2"/>
    <property type="match status" value="1"/>
</dbReference>
<dbReference type="PANTHER" id="PTHR48083:SF2">
    <property type="entry name" value="MEDIUM-CHAIN SPECIFIC ACYL-COA DEHYDROGENASE, MITOCHONDRIAL"/>
    <property type="match status" value="1"/>
</dbReference>
<dbReference type="Pfam" id="PF02770">
    <property type="entry name" value="Acyl-CoA_dh_M"/>
    <property type="match status" value="1"/>
</dbReference>
<organism evidence="9 10">
    <name type="scientific">Nocardia tenerifensis</name>
    <dbReference type="NCBI Taxonomy" id="228006"/>
    <lineage>
        <taxon>Bacteria</taxon>
        <taxon>Bacillati</taxon>
        <taxon>Actinomycetota</taxon>
        <taxon>Actinomycetes</taxon>
        <taxon>Mycobacteriales</taxon>
        <taxon>Nocardiaceae</taxon>
        <taxon>Nocardia</taxon>
    </lineage>
</organism>
<evidence type="ECO:0000259" key="7">
    <source>
        <dbReference type="Pfam" id="PF00441"/>
    </source>
</evidence>
<dbReference type="GO" id="GO:0003995">
    <property type="term" value="F:acyl-CoA dehydrogenase activity"/>
    <property type="evidence" value="ECO:0007669"/>
    <property type="project" value="TreeGrafter"/>
</dbReference>
<comment type="similarity">
    <text evidence="2 6">Belongs to the acyl-CoA dehydrogenase family.</text>
</comment>
<dbReference type="InterPro" id="IPR009100">
    <property type="entry name" value="AcylCoA_DH/oxidase_NM_dom_sf"/>
</dbReference>
<evidence type="ECO:0000259" key="8">
    <source>
        <dbReference type="Pfam" id="PF02770"/>
    </source>
</evidence>
<evidence type="ECO:0000256" key="3">
    <source>
        <dbReference type="ARBA" id="ARBA00022630"/>
    </source>
</evidence>
<sequence length="398" mass="42336">MSTAVSTWLRPLRGVLDPADRLDWERLAFLEAELDNVLDSFPLGPQLPAGAQRSDRLRSIRVELANRGHLDAGTDPALFALLTQFVCGYRDIDLRDATGLGHGALIARHGSKATQHRWMNRLMSGGLAGIAMTEPHGGSRPAAARTCAVVAPDGTWLVSGRKTWISRLTEAVVFVVSFRTPDGHLVAAAVDAVEPGLRRQLITPAGLAGWSWGTLDLECVPIRADDVLSGDAMVLLRRHFAGYRPLVAATALGGAAAVFDQVVANLTSRYTSGEVARLWDSALATVGRAHAQLTTALLGTVIAAHMAEAGNAHAERWGAVMKAHGIDTANQVAAELTLLLGASGFRSDSHVAKVRRDLNGLLYADGIHDSLYRAAGKRHTAHPNAAESTPYPFGALSV</sequence>
<evidence type="ECO:0000256" key="4">
    <source>
        <dbReference type="ARBA" id="ARBA00022827"/>
    </source>
</evidence>
<dbReference type="GO" id="GO:0050660">
    <property type="term" value="F:flavin adenine dinucleotide binding"/>
    <property type="evidence" value="ECO:0007669"/>
    <property type="project" value="InterPro"/>
</dbReference>
<dbReference type="Gene3D" id="1.20.140.10">
    <property type="entry name" value="Butyryl-CoA Dehydrogenase, subunit A, domain 3"/>
    <property type="match status" value="1"/>
</dbReference>
<dbReference type="GO" id="GO:0005737">
    <property type="term" value="C:cytoplasm"/>
    <property type="evidence" value="ECO:0007669"/>
    <property type="project" value="TreeGrafter"/>
</dbReference>
<evidence type="ECO:0000256" key="1">
    <source>
        <dbReference type="ARBA" id="ARBA00001974"/>
    </source>
</evidence>
<evidence type="ECO:0000313" key="10">
    <source>
        <dbReference type="Proteomes" id="UP000247569"/>
    </source>
</evidence>
<gene>
    <name evidence="9" type="ORF">DFR70_101619</name>
</gene>
<dbReference type="Proteomes" id="UP000247569">
    <property type="component" value="Unassembled WGS sequence"/>
</dbReference>
<dbReference type="InterPro" id="IPR009075">
    <property type="entry name" value="AcylCo_DH/oxidase_C"/>
</dbReference>
<evidence type="ECO:0000256" key="2">
    <source>
        <dbReference type="ARBA" id="ARBA00009347"/>
    </source>
</evidence>
<feature type="domain" description="Acyl-CoA dehydrogenase/oxidase C-terminal" evidence="7">
    <location>
        <begin position="239"/>
        <end position="367"/>
    </location>
</feature>
<proteinExistence type="inferred from homology"/>
<evidence type="ECO:0000256" key="5">
    <source>
        <dbReference type="ARBA" id="ARBA00023002"/>
    </source>
</evidence>
<comment type="cofactor">
    <cofactor evidence="1 6">
        <name>FAD</name>
        <dbReference type="ChEBI" id="CHEBI:57692"/>
    </cofactor>
</comment>
<dbReference type="InterPro" id="IPR046373">
    <property type="entry name" value="Acyl-CoA_Oxase/DH_mid-dom_sf"/>
</dbReference>
<dbReference type="InterPro" id="IPR037069">
    <property type="entry name" value="AcylCoA_DH/ox_N_sf"/>
</dbReference>
<protein>
    <submittedName>
        <fullName evidence="9">Alkylation response protein AidB-like acyl-CoA dehydrogenase</fullName>
    </submittedName>
</protein>
<feature type="domain" description="Acyl-CoA oxidase/dehydrogenase middle" evidence="8">
    <location>
        <begin position="130"/>
        <end position="218"/>
    </location>
</feature>
<dbReference type="InterPro" id="IPR050741">
    <property type="entry name" value="Acyl-CoA_dehydrogenase"/>
</dbReference>
<keyword evidence="10" id="KW-1185">Reference proteome</keyword>
<accession>A0A318KBD8</accession>
<dbReference type="SUPFAM" id="SSF56645">
    <property type="entry name" value="Acyl-CoA dehydrogenase NM domain-like"/>
    <property type="match status" value="1"/>
</dbReference>
<keyword evidence="5 6" id="KW-0560">Oxidoreductase</keyword>
<dbReference type="InterPro" id="IPR006091">
    <property type="entry name" value="Acyl-CoA_Oxase/DH_mid-dom"/>
</dbReference>
<dbReference type="Pfam" id="PF00441">
    <property type="entry name" value="Acyl-CoA_dh_1"/>
    <property type="match status" value="1"/>
</dbReference>
<keyword evidence="3 6" id="KW-0285">Flavoprotein</keyword>
<dbReference type="OrthoDB" id="3662563at2"/>
<comment type="caution">
    <text evidence="9">The sequence shown here is derived from an EMBL/GenBank/DDBJ whole genome shotgun (WGS) entry which is preliminary data.</text>
</comment>
<keyword evidence="4 6" id="KW-0274">FAD</keyword>
<dbReference type="GO" id="GO:0033539">
    <property type="term" value="P:fatty acid beta-oxidation using acyl-CoA dehydrogenase"/>
    <property type="evidence" value="ECO:0007669"/>
    <property type="project" value="TreeGrafter"/>
</dbReference>
<name>A0A318KBD8_9NOCA</name>
<dbReference type="PANTHER" id="PTHR48083">
    <property type="entry name" value="MEDIUM-CHAIN SPECIFIC ACYL-COA DEHYDROGENASE, MITOCHONDRIAL-RELATED"/>
    <property type="match status" value="1"/>
</dbReference>
<reference evidence="9 10" key="1">
    <citation type="submission" date="2018-05" db="EMBL/GenBank/DDBJ databases">
        <title>Genomic Encyclopedia of Type Strains, Phase IV (KMG-IV): sequencing the most valuable type-strain genomes for metagenomic binning, comparative biology and taxonomic classification.</title>
        <authorList>
            <person name="Goeker M."/>
        </authorList>
    </citation>
    <scope>NUCLEOTIDE SEQUENCE [LARGE SCALE GENOMIC DNA]</scope>
    <source>
        <strain evidence="9 10">DSM 44704</strain>
    </source>
</reference>
<dbReference type="Gene3D" id="1.10.540.10">
    <property type="entry name" value="Acyl-CoA dehydrogenase/oxidase, N-terminal domain"/>
    <property type="match status" value="1"/>
</dbReference>
<evidence type="ECO:0000256" key="6">
    <source>
        <dbReference type="RuleBase" id="RU362125"/>
    </source>
</evidence>
<dbReference type="EMBL" id="QJKF01000001">
    <property type="protein sequence ID" value="PXX71197.1"/>
    <property type="molecule type" value="Genomic_DNA"/>
</dbReference>
<evidence type="ECO:0000313" key="9">
    <source>
        <dbReference type="EMBL" id="PXX71197.1"/>
    </source>
</evidence>
<dbReference type="InterPro" id="IPR036250">
    <property type="entry name" value="AcylCo_DH-like_C"/>
</dbReference>